<keyword evidence="3" id="KW-0444">Lipid biosynthesis</keyword>
<evidence type="ECO:0000313" key="16">
    <source>
        <dbReference type="Proteomes" id="UP000234748"/>
    </source>
</evidence>
<dbReference type="InterPro" id="IPR016064">
    <property type="entry name" value="NAD/diacylglycerol_kinase_sf"/>
</dbReference>
<keyword evidence="12" id="KW-1208">Phospholipid metabolism</keyword>
<dbReference type="PROSITE" id="PS50146">
    <property type="entry name" value="DAGK"/>
    <property type="match status" value="1"/>
</dbReference>
<comment type="cofactor">
    <cofactor evidence="1">
        <name>Mg(2+)</name>
        <dbReference type="ChEBI" id="CHEBI:18420"/>
    </cofactor>
</comment>
<evidence type="ECO:0000256" key="6">
    <source>
        <dbReference type="ARBA" id="ARBA00022741"/>
    </source>
</evidence>
<dbReference type="InterPro" id="IPR017438">
    <property type="entry name" value="ATP-NAD_kinase_N"/>
</dbReference>
<keyword evidence="16" id="KW-1185">Reference proteome</keyword>
<dbReference type="Proteomes" id="UP000234748">
    <property type="component" value="Unassembled WGS sequence"/>
</dbReference>
<comment type="caution">
    <text evidence="15">The sequence shown here is derived from an EMBL/GenBank/DDBJ whole genome shotgun (WGS) entry which is preliminary data.</text>
</comment>
<dbReference type="Pfam" id="PF19279">
    <property type="entry name" value="YegS_C"/>
    <property type="match status" value="1"/>
</dbReference>
<keyword evidence="13" id="KW-0812">Transmembrane</keyword>
<dbReference type="Gene3D" id="2.60.200.40">
    <property type="match status" value="1"/>
</dbReference>
<keyword evidence="13" id="KW-0472">Membrane</keyword>
<dbReference type="EMBL" id="PGUY01000043">
    <property type="protein sequence ID" value="PLT29230.1"/>
    <property type="molecule type" value="Genomic_DNA"/>
</dbReference>
<keyword evidence="7 15" id="KW-0418">Kinase</keyword>
<name>A0A2N5M4D9_9BACI</name>
<keyword evidence="10" id="KW-0443">Lipid metabolism</keyword>
<evidence type="ECO:0000256" key="5">
    <source>
        <dbReference type="ARBA" id="ARBA00022723"/>
    </source>
</evidence>
<keyword evidence="8" id="KW-0067">ATP-binding</keyword>
<dbReference type="NCBIfam" id="TIGR00147">
    <property type="entry name" value="YegS/Rv2252/BmrU family lipid kinase"/>
    <property type="match status" value="1"/>
</dbReference>
<gene>
    <name evidence="15" type="ORF">CUU66_13740</name>
</gene>
<keyword evidence="5" id="KW-0479">Metal-binding</keyword>
<keyword evidence="6" id="KW-0547">Nucleotide-binding</keyword>
<evidence type="ECO:0000313" key="15">
    <source>
        <dbReference type="EMBL" id="PLT29230.1"/>
    </source>
</evidence>
<evidence type="ECO:0000256" key="2">
    <source>
        <dbReference type="ARBA" id="ARBA00005983"/>
    </source>
</evidence>
<feature type="transmembrane region" description="Helical" evidence="13">
    <location>
        <begin position="175"/>
        <end position="195"/>
    </location>
</feature>
<dbReference type="Gene3D" id="3.40.50.10330">
    <property type="entry name" value="Probable inorganic polyphosphate/atp-NAD kinase, domain 1"/>
    <property type="match status" value="1"/>
</dbReference>
<evidence type="ECO:0000256" key="12">
    <source>
        <dbReference type="ARBA" id="ARBA00023264"/>
    </source>
</evidence>
<reference evidence="15 16" key="1">
    <citation type="submission" date="2017-11" db="EMBL/GenBank/DDBJ databases">
        <title>Comparitive Functional Genomics of Dry Heat Resistant strains isolated from the Viking Spacecraft.</title>
        <authorList>
            <person name="Seuylemezian A."/>
            <person name="Cooper K."/>
            <person name="Vaishampayan P."/>
        </authorList>
    </citation>
    <scope>NUCLEOTIDE SEQUENCE [LARGE SCALE GENOMIC DNA]</scope>
    <source>
        <strain evidence="15 16">V1-29</strain>
    </source>
</reference>
<evidence type="ECO:0000256" key="3">
    <source>
        <dbReference type="ARBA" id="ARBA00022516"/>
    </source>
</evidence>
<feature type="domain" description="DAGKc" evidence="14">
    <location>
        <begin position="11"/>
        <end position="146"/>
    </location>
</feature>
<dbReference type="SUPFAM" id="SSF111331">
    <property type="entry name" value="NAD kinase/diacylglycerol kinase-like"/>
    <property type="match status" value="1"/>
</dbReference>
<evidence type="ECO:0000256" key="7">
    <source>
        <dbReference type="ARBA" id="ARBA00022777"/>
    </source>
</evidence>
<dbReference type="GO" id="GO:0005886">
    <property type="term" value="C:plasma membrane"/>
    <property type="evidence" value="ECO:0007669"/>
    <property type="project" value="TreeGrafter"/>
</dbReference>
<dbReference type="PANTHER" id="PTHR12358:SF106">
    <property type="entry name" value="LIPID KINASE YEGS"/>
    <property type="match status" value="1"/>
</dbReference>
<keyword evidence="4" id="KW-0808">Transferase</keyword>
<dbReference type="PANTHER" id="PTHR12358">
    <property type="entry name" value="SPHINGOSINE KINASE"/>
    <property type="match status" value="1"/>
</dbReference>
<evidence type="ECO:0000256" key="1">
    <source>
        <dbReference type="ARBA" id="ARBA00001946"/>
    </source>
</evidence>
<accession>A0A2N5M4D9</accession>
<evidence type="ECO:0000256" key="9">
    <source>
        <dbReference type="ARBA" id="ARBA00022842"/>
    </source>
</evidence>
<evidence type="ECO:0000259" key="14">
    <source>
        <dbReference type="PROSITE" id="PS50146"/>
    </source>
</evidence>
<protein>
    <submittedName>
        <fullName evidence="15">Diacylglycerol kinase</fullName>
    </submittedName>
</protein>
<dbReference type="GO" id="GO:0046872">
    <property type="term" value="F:metal ion binding"/>
    <property type="evidence" value="ECO:0007669"/>
    <property type="project" value="UniProtKB-KW"/>
</dbReference>
<dbReference type="RefSeq" id="WP_101643134.1">
    <property type="nucleotide sequence ID" value="NZ_PGUY01000043.1"/>
</dbReference>
<dbReference type="GO" id="GO:0016301">
    <property type="term" value="F:kinase activity"/>
    <property type="evidence" value="ECO:0007669"/>
    <property type="project" value="UniProtKB-KW"/>
</dbReference>
<dbReference type="Pfam" id="PF00781">
    <property type="entry name" value="DAGK_cat"/>
    <property type="match status" value="1"/>
</dbReference>
<dbReference type="InterPro" id="IPR050187">
    <property type="entry name" value="Lipid_Phosphate_FormReg"/>
</dbReference>
<dbReference type="OrthoDB" id="9786026at2"/>
<dbReference type="GO" id="GO:0008654">
    <property type="term" value="P:phospholipid biosynthetic process"/>
    <property type="evidence" value="ECO:0007669"/>
    <property type="project" value="UniProtKB-KW"/>
</dbReference>
<comment type="similarity">
    <text evidence="2">Belongs to the diacylglycerol/lipid kinase family.</text>
</comment>
<evidence type="ECO:0000256" key="10">
    <source>
        <dbReference type="ARBA" id="ARBA00023098"/>
    </source>
</evidence>
<dbReference type="InterPro" id="IPR001206">
    <property type="entry name" value="Diacylglycerol_kinase_cat_dom"/>
</dbReference>
<feature type="transmembrane region" description="Helical" evidence="13">
    <location>
        <begin position="247"/>
        <end position="268"/>
    </location>
</feature>
<evidence type="ECO:0000256" key="13">
    <source>
        <dbReference type="SAM" id="Phobius"/>
    </source>
</evidence>
<proteinExistence type="inferred from homology"/>
<keyword evidence="9" id="KW-0460">Magnesium</keyword>
<keyword evidence="13" id="KW-1133">Transmembrane helix</keyword>
<dbReference type="GO" id="GO:0005524">
    <property type="term" value="F:ATP binding"/>
    <property type="evidence" value="ECO:0007669"/>
    <property type="project" value="UniProtKB-KW"/>
</dbReference>
<keyword evidence="11" id="KW-0594">Phospholipid biosynthesis</keyword>
<evidence type="ECO:0000256" key="8">
    <source>
        <dbReference type="ARBA" id="ARBA00022840"/>
    </source>
</evidence>
<dbReference type="AlphaFoldDB" id="A0A2N5M4D9"/>
<sequence>MEVKERIENKGRQLPIYFIINPKAQNGGSLKLWRNLERVLYRQNLPFQARFTECPGHAAEITRHILSSESHTIVIVSIGGDGTLHEIINGAADFPHAIITNISAGSANDFSRGFNSPKNISELVSVLLDEKREPSLIDLGESSIGEKKVLFVNSLGMGLDAEVSNMVNRSIWKKYFNTVKLGKLIYILFFLRMLFSYRRPDILVNIDGVTSSYSKVWFVVAANQPFFGGGIKIAPKAVPDDGLLNMIIVHNISPLKLLLVFITVYWGGHLGIKNVESLSFSEATISSSQETAIQTDGEAAGNSHAKITVLKGKLNILPRKL</sequence>
<evidence type="ECO:0000256" key="4">
    <source>
        <dbReference type="ARBA" id="ARBA00022679"/>
    </source>
</evidence>
<organism evidence="15 16">
    <name type="scientific">Peribacillus deserti</name>
    <dbReference type="NCBI Taxonomy" id="673318"/>
    <lineage>
        <taxon>Bacteria</taxon>
        <taxon>Bacillati</taxon>
        <taxon>Bacillota</taxon>
        <taxon>Bacilli</taxon>
        <taxon>Bacillales</taxon>
        <taxon>Bacillaceae</taxon>
        <taxon>Peribacillus</taxon>
    </lineage>
</organism>
<dbReference type="InterPro" id="IPR005218">
    <property type="entry name" value="Diacylglycerol/lipid_kinase"/>
</dbReference>
<evidence type="ECO:0000256" key="11">
    <source>
        <dbReference type="ARBA" id="ARBA00023209"/>
    </source>
</evidence>
<dbReference type="InterPro" id="IPR045540">
    <property type="entry name" value="YegS/DAGK_C"/>
</dbReference>